<dbReference type="Proteomes" id="UP001501598">
    <property type="component" value="Unassembled WGS sequence"/>
</dbReference>
<keyword evidence="4" id="KW-1185">Reference proteome</keyword>
<protein>
    <recommendedName>
        <fullName evidence="1">UPF0434 protein GCM10023175_12730</fullName>
    </recommendedName>
</protein>
<organism evidence="3 4">
    <name type="scientific">Pseudonocardia xishanensis</name>
    <dbReference type="NCBI Taxonomy" id="630995"/>
    <lineage>
        <taxon>Bacteria</taxon>
        <taxon>Bacillati</taxon>
        <taxon>Actinomycetota</taxon>
        <taxon>Actinomycetes</taxon>
        <taxon>Pseudonocardiales</taxon>
        <taxon>Pseudonocardiaceae</taxon>
        <taxon>Pseudonocardia</taxon>
    </lineage>
</organism>
<dbReference type="Pfam" id="PF03966">
    <property type="entry name" value="Trm112p"/>
    <property type="match status" value="1"/>
</dbReference>
<evidence type="ECO:0000313" key="4">
    <source>
        <dbReference type="Proteomes" id="UP001501598"/>
    </source>
</evidence>
<dbReference type="PANTHER" id="PTHR33505:SF4">
    <property type="entry name" value="PROTEIN PREY, MITOCHONDRIAL"/>
    <property type="match status" value="1"/>
</dbReference>
<dbReference type="Gene3D" id="2.20.25.10">
    <property type="match status" value="1"/>
</dbReference>
<comment type="similarity">
    <text evidence="1">Belongs to the UPF0434 family.</text>
</comment>
<dbReference type="EMBL" id="BAABGT010000021">
    <property type="protein sequence ID" value="GAA4540296.1"/>
    <property type="molecule type" value="Genomic_DNA"/>
</dbReference>
<evidence type="ECO:0000256" key="1">
    <source>
        <dbReference type="HAMAP-Rule" id="MF_01187"/>
    </source>
</evidence>
<name>A0ABP8RK72_9PSEU</name>
<gene>
    <name evidence="3" type="ORF">GCM10023175_12730</name>
</gene>
<dbReference type="InterPro" id="IPR005651">
    <property type="entry name" value="Trm112-like"/>
</dbReference>
<accession>A0ABP8RK72</accession>
<dbReference type="PANTHER" id="PTHR33505">
    <property type="entry name" value="ZGC:162634"/>
    <property type="match status" value="1"/>
</dbReference>
<proteinExistence type="inferred from homology"/>
<evidence type="ECO:0000256" key="2">
    <source>
        <dbReference type="SAM" id="MobiDB-lite"/>
    </source>
</evidence>
<dbReference type="HAMAP" id="MF_01187">
    <property type="entry name" value="UPF0434"/>
    <property type="match status" value="1"/>
</dbReference>
<evidence type="ECO:0000313" key="3">
    <source>
        <dbReference type="EMBL" id="GAA4540296.1"/>
    </source>
</evidence>
<dbReference type="SUPFAM" id="SSF158997">
    <property type="entry name" value="Trm112p-like"/>
    <property type="match status" value="1"/>
</dbReference>
<reference evidence="4" key="1">
    <citation type="journal article" date="2019" name="Int. J. Syst. Evol. Microbiol.">
        <title>The Global Catalogue of Microorganisms (GCM) 10K type strain sequencing project: providing services to taxonomists for standard genome sequencing and annotation.</title>
        <authorList>
            <consortium name="The Broad Institute Genomics Platform"/>
            <consortium name="The Broad Institute Genome Sequencing Center for Infectious Disease"/>
            <person name="Wu L."/>
            <person name="Ma J."/>
        </authorList>
    </citation>
    <scope>NUCLEOTIDE SEQUENCE [LARGE SCALE GENOMIC DNA]</scope>
    <source>
        <strain evidence="4">JCM 17906</strain>
    </source>
</reference>
<sequence>MPAPLLDPRLLEILACPAEDHAPLRETADGLVCSSCGRRYPIVDGIPVLLVSEAEPTVGTEAEPTVGTEAEPAEPTVGTEAEPAEPTVGTEAEPTHVEPDPGDPGRVG</sequence>
<comment type="caution">
    <text evidence="3">The sequence shown here is derived from an EMBL/GenBank/DDBJ whole genome shotgun (WGS) entry which is preliminary data.</text>
</comment>
<feature type="region of interest" description="Disordered" evidence="2">
    <location>
        <begin position="56"/>
        <end position="108"/>
    </location>
</feature>